<dbReference type="Proteomes" id="UP000573327">
    <property type="component" value="Unassembled WGS sequence"/>
</dbReference>
<evidence type="ECO:0000313" key="3">
    <source>
        <dbReference type="Proteomes" id="UP000573327"/>
    </source>
</evidence>
<evidence type="ECO:0000256" key="1">
    <source>
        <dbReference type="SAM" id="MobiDB-lite"/>
    </source>
</evidence>
<proteinExistence type="predicted"/>
<sequence length="120" mass="13355">MTRATLPRPMAPAVPIVFREPIPEADPAAWRPAVGALMSDLRGPTPYRTPLQVLEVGHYACTLVMWSGVSSRRITRLYVELEPYGYGDRELFGYPAEEESDDADHRGQLTDLDQGVQRAA</sequence>
<name>A0A7W7SKI1_9ACTN</name>
<accession>A0A7W7SKI1</accession>
<protein>
    <submittedName>
        <fullName evidence="2">Uncharacterized protein</fullName>
    </submittedName>
</protein>
<reference evidence="2 3" key="1">
    <citation type="submission" date="2020-08" db="EMBL/GenBank/DDBJ databases">
        <title>Sequencing the genomes of 1000 actinobacteria strains.</title>
        <authorList>
            <person name="Klenk H.-P."/>
        </authorList>
    </citation>
    <scope>NUCLEOTIDE SEQUENCE [LARGE SCALE GENOMIC DNA]</scope>
    <source>
        <strain evidence="2 3">DSM 44786</strain>
    </source>
</reference>
<evidence type="ECO:0000313" key="2">
    <source>
        <dbReference type="EMBL" id="MBB4951772.1"/>
    </source>
</evidence>
<keyword evidence="3" id="KW-1185">Reference proteome</keyword>
<feature type="region of interest" description="Disordered" evidence="1">
    <location>
        <begin position="93"/>
        <end position="120"/>
    </location>
</feature>
<comment type="caution">
    <text evidence="2">The sequence shown here is derived from an EMBL/GenBank/DDBJ whole genome shotgun (WGS) entry which is preliminary data.</text>
</comment>
<dbReference type="RefSeq" id="WP_184923970.1">
    <property type="nucleotide sequence ID" value="NZ_JACHJR010000001.1"/>
</dbReference>
<gene>
    <name evidence="2" type="ORF">F4556_007307</name>
</gene>
<dbReference type="EMBL" id="JACHJR010000001">
    <property type="protein sequence ID" value="MBB4951772.1"/>
    <property type="molecule type" value="Genomic_DNA"/>
</dbReference>
<organism evidence="2 3">
    <name type="scientific">Kitasatospora gansuensis</name>
    <dbReference type="NCBI Taxonomy" id="258050"/>
    <lineage>
        <taxon>Bacteria</taxon>
        <taxon>Bacillati</taxon>
        <taxon>Actinomycetota</taxon>
        <taxon>Actinomycetes</taxon>
        <taxon>Kitasatosporales</taxon>
        <taxon>Streptomycetaceae</taxon>
        <taxon>Kitasatospora</taxon>
    </lineage>
</organism>
<dbReference type="AlphaFoldDB" id="A0A7W7SKI1"/>